<dbReference type="EMBL" id="BAABKQ010000001">
    <property type="protein sequence ID" value="GAA4819797.1"/>
    <property type="molecule type" value="Genomic_DNA"/>
</dbReference>
<protein>
    <submittedName>
        <fullName evidence="2">RrF2 family transcriptional regulator</fullName>
    </submittedName>
</protein>
<dbReference type="SUPFAM" id="SSF46785">
    <property type="entry name" value="Winged helix' DNA-binding domain"/>
    <property type="match status" value="1"/>
</dbReference>
<evidence type="ECO:0000313" key="3">
    <source>
        <dbReference type="Proteomes" id="UP001500839"/>
    </source>
</evidence>
<name>A0ABP9D1C0_9ACTN</name>
<dbReference type="InterPro" id="IPR000944">
    <property type="entry name" value="Tscrpt_reg_Rrf2"/>
</dbReference>
<keyword evidence="3" id="KW-1185">Reference proteome</keyword>
<dbReference type="InterPro" id="IPR036388">
    <property type="entry name" value="WH-like_DNA-bd_sf"/>
</dbReference>
<reference evidence="3" key="1">
    <citation type="journal article" date="2019" name="Int. J. Syst. Evol. Microbiol.">
        <title>The Global Catalogue of Microorganisms (GCM) 10K type strain sequencing project: providing services to taxonomists for standard genome sequencing and annotation.</title>
        <authorList>
            <consortium name="The Broad Institute Genomics Platform"/>
            <consortium name="The Broad Institute Genome Sequencing Center for Infectious Disease"/>
            <person name="Wu L."/>
            <person name="Ma J."/>
        </authorList>
    </citation>
    <scope>NUCLEOTIDE SEQUENCE [LARGE SCALE GENOMIC DNA]</scope>
    <source>
        <strain evidence="3">JCM 18542</strain>
    </source>
</reference>
<dbReference type="Pfam" id="PF02082">
    <property type="entry name" value="Rrf2"/>
    <property type="match status" value="1"/>
</dbReference>
<dbReference type="RefSeq" id="WP_200174252.1">
    <property type="nucleotide sequence ID" value="NZ_BAABKQ010000001.1"/>
</dbReference>
<dbReference type="PROSITE" id="PS01332">
    <property type="entry name" value="HTH_RRF2_1"/>
    <property type="match status" value="1"/>
</dbReference>
<keyword evidence="1" id="KW-0238">DNA-binding</keyword>
<dbReference type="InterPro" id="IPR036390">
    <property type="entry name" value="WH_DNA-bd_sf"/>
</dbReference>
<dbReference type="PANTHER" id="PTHR33221">
    <property type="entry name" value="WINGED HELIX-TURN-HELIX TRANSCRIPTIONAL REGULATOR, RRF2 FAMILY"/>
    <property type="match status" value="1"/>
</dbReference>
<dbReference type="Proteomes" id="UP001500839">
    <property type="component" value="Unassembled WGS sequence"/>
</dbReference>
<accession>A0ABP9D1C0</accession>
<gene>
    <name evidence="2" type="ORF">GCM10023353_29370</name>
</gene>
<sequence length="150" mass="15982">MRITSKADYAVRAMIELATADGLLTAEGVAARQGMPTRFLLNILNELRVARLVESRRGRDGGYRLACPAAEVSVADVLRAVEGPLADVAGTAPEDLDYPGATAPLRDVWIATRGAVRQILETVTLGDLASGELPDPVVRVLGDPGVQHRR</sequence>
<proteinExistence type="predicted"/>
<dbReference type="PANTHER" id="PTHR33221:SF5">
    <property type="entry name" value="HTH-TYPE TRANSCRIPTIONAL REGULATOR ISCR"/>
    <property type="match status" value="1"/>
</dbReference>
<organism evidence="2 3">
    <name type="scientific">Tomitella cavernea</name>
    <dbReference type="NCBI Taxonomy" id="1387982"/>
    <lineage>
        <taxon>Bacteria</taxon>
        <taxon>Bacillati</taxon>
        <taxon>Actinomycetota</taxon>
        <taxon>Actinomycetes</taxon>
        <taxon>Mycobacteriales</taxon>
        <taxon>Tomitella</taxon>
    </lineage>
</organism>
<comment type="caution">
    <text evidence="2">The sequence shown here is derived from an EMBL/GenBank/DDBJ whole genome shotgun (WGS) entry which is preliminary data.</text>
</comment>
<dbReference type="InterPro" id="IPR030489">
    <property type="entry name" value="TR_Rrf2-type_CS"/>
</dbReference>
<dbReference type="Gene3D" id="1.10.10.10">
    <property type="entry name" value="Winged helix-like DNA-binding domain superfamily/Winged helix DNA-binding domain"/>
    <property type="match status" value="1"/>
</dbReference>
<evidence type="ECO:0000313" key="2">
    <source>
        <dbReference type="EMBL" id="GAA4819797.1"/>
    </source>
</evidence>
<evidence type="ECO:0000256" key="1">
    <source>
        <dbReference type="ARBA" id="ARBA00023125"/>
    </source>
</evidence>
<dbReference type="NCBIfam" id="TIGR00738">
    <property type="entry name" value="rrf2_super"/>
    <property type="match status" value="1"/>
</dbReference>
<dbReference type="PROSITE" id="PS51197">
    <property type="entry name" value="HTH_RRF2_2"/>
    <property type="match status" value="1"/>
</dbReference>